<dbReference type="Proteomes" id="UP000198725">
    <property type="component" value="Unassembled WGS sequence"/>
</dbReference>
<keyword evidence="1" id="KW-0472">Membrane</keyword>
<evidence type="ECO:0000313" key="2">
    <source>
        <dbReference type="EMBL" id="SFL20641.1"/>
    </source>
</evidence>
<sequence length="146" mass="14960">MRLRSLAGTIFALFCAAMLGLAAGAVWMLAAVSLGQVAAWLALPAGWLLATAMRHWVYPGHRLGAATLAAAATLLAAIYVSVLIAAARIAGSMGIGLVEALRTAGVGMLLELARLGLSRGAALWFFAGIVLAAILGARPLQRPAQD</sequence>
<evidence type="ECO:0000313" key="3">
    <source>
        <dbReference type="Proteomes" id="UP000198725"/>
    </source>
</evidence>
<feature type="transmembrane region" description="Helical" evidence="1">
    <location>
        <begin position="32"/>
        <end position="51"/>
    </location>
</feature>
<name>A0A1I4FVF8_9GAMM</name>
<accession>A0A1I4FVF8</accession>
<dbReference type="AlphaFoldDB" id="A0A1I4FVF8"/>
<feature type="transmembrane region" description="Helical" evidence="1">
    <location>
        <begin position="122"/>
        <end position="140"/>
    </location>
</feature>
<reference evidence="3" key="1">
    <citation type="submission" date="2016-10" db="EMBL/GenBank/DDBJ databases">
        <authorList>
            <person name="Varghese N."/>
            <person name="Submissions S."/>
        </authorList>
    </citation>
    <scope>NUCLEOTIDE SEQUENCE [LARGE SCALE GENOMIC DNA]</scope>
    <source>
        <strain evidence="3">MO64</strain>
    </source>
</reference>
<keyword evidence="3" id="KW-1185">Reference proteome</keyword>
<keyword evidence="1" id="KW-0812">Transmembrane</keyword>
<dbReference type="EMBL" id="FOSR01000019">
    <property type="protein sequence ID" value="SFL20641.1"/>
    <property type="molecule type" value="Genomic_DNA"/>
</dbReference>
<organism evidence="2 3">
    <name type="scientific">Rhodanobacter glycinis</name>
    <dbReference type="NCBI Taxonomy" id="582702"/>
    <lineage>
        <taxon>Bacteria</taxon>
        <taxon>Pseudomonadati</taxon>
        <taxon>Pseudomonadota</taxon>
        <taxon>Gammaproteobacteria</taxon>
        <taxon>Lysobacterales</taxon>
        <taxon>Rhodanobacteraceae</taxon>
        <taxon>Rhodanobacter</taxon>
    </lineage>
</organism>
<gene>
    <name evidence="2" type="ORF">SAMN05192579_11951</name>
</gene>
<evidence type="ECO:0000256" key="1">
    <source>
        <dbReference type="SAM" id="Phobius"/>
    </source>
</evidence>
<keyword evidence="1" id="KW-1133">Transmembrane helix</keyword>
<protein>
    <submittedName>
        <fullName evidence="2">Vitamin B12 transport system permease protein</fullName>
    </submittedName>
</protein>
<dbReference type="RefSeq" id="WP_092705110.1">
    <property type="nucleotide sequence ID" value="NZ_FOSR01000019.1"/>
</dbReference>
<proteinExistence type="predicted"/>
<feature type="transmembrane region" description="Helical" evidence="1">
    <location>
        <begin position="63"/>
        <end position="87"/>
    </location>
</feature>